<evidence type="ECO:0000256" key="1">
    <source>
        <dbReference type="SAM" id="SignalP"/>
    </source>
</evidence>
<reference evidence="3" key="1">
    <citation type="submission" date="2009-08" db="EMBL/GenBank/DDBJ databases">
        <title>The complete genome of Chitinophaga pinensis DSM 2588.</title>
        <authorList>
            <consortium name="US DOE Joint Genome Institute (JGI-PGF)"/>
            <person name="Lucas S."/>
            <person name="Copeland A."/>
            <person name="Lapidus A."/>
            <person name="Glavina del Rio T."/>
            <person name="Dalin E."/>
            <person name="Tice H."/>
            <person name="Bruce D."/>
            <person name="Goodwin L."/>
            <person name="Pitluck S."/>
            <person name="Kyrpides N."/>
            <person name="Mavromatis K."/>
            <person name="Ivanova N."/>
            <person name="Mikhailova N."/>
            <person name="Sims D."/>
            <person name="Meinche L."/>
            <person name="Brettin T."/>
            <person name="Detter J.C."/>
            <person name="Han C."/>
            <person name="Larimer F."/>
            <person name="Land M."/>
            <person name="Hauser L."/>
            <person name="Markowitz V."/>
            <person name="Cheng J.-F."/>
            <person name="Hugenholtz P."/>
            <person name="Woyke T."/>
            <person name="Wu D."/>
            <person name="Spring S."/>
            <person name="Klenk H.-P."/>
            <person name="Eisen J.A."/>
        </authorList>
    </citation>
    <scope>NUCLEOTIDE SEQUENCE [LARGE SCALE GENOMIC DNA]</scope>
    <source>
        <strain evidence="3">ATCC 43595 / DSM 2588 / LMG 13176 / NBRC 15968 / NCIMB 11800 / UQM 2034</strain>
    </source>
</reference>
<dbReference type="InterPro" id="IPR032183">
    <property type="entry name" value="PKD-like"/>
</dbReference>
<dbReference type="PROSITE" id="PS51257">
    <property type="entry name" value="PROKAR_LIPOPROTEIN"/>
    <property type="match status" value="1"/>
</dbReference>
<dbReference type="Pfam" id="PF16407">
    <property type="entry name" value="PKD_2"/>
    <property type="match status" value="1"/>
</dbReference>
<sequence>MKQFNILVILLISLLAFSCQKDDSTDATNPLPAFEVGGIADTINLFTHQDTLRLSPAVADEKLYDYYWTNISANFVSLIGNQNKTDTLAFTKDISYPVMLDPGQYYLVLNIRDKKTGVVKLKKMIFNVSTLNNDGWYLIKDNNGKTDIDFIHKRGRIDNWIAFYNNGKSLEGHAVKGLFAGGMRRTLTSSDLYGGLIVLSDKDAGIYRVSNGVETYAYDSMFFGKPANRRPQNVFQPQASANLMLINDNKAYCMNKGALFTDLPQTYKPSQMAVVGAMDLGWDLNTKSVFCYNGTAYTGLGSNATELKNMNADLTWMAGFPGVRSVAFMLFKLPDGNGVLYKLNTLYGFLLGSGALIMARDTIASSHGLMNAGMIAGNYDADYIYYSIGSDIFMTDIATATERLQFTLPAGEVVTDIQHVKYPVPATNVVYTADYLAIATYNQGRYKVWLHRLSSTGTIQPLSQPTFEGDGRINTVIYMEQGQGSRVF</sequence>
<name>A0A979G877_CHIPD</name>
<gene>
    <name evidence="2" type="ordered locus">Cpin_5144</name>
</gene>
<organism evidence="2 3">
    <name type="scientific">Chitinophaga pinensis (strain ATCC 43595 / DSM 2588 / LMG 13176 / NBRC 15968 / NCIMB 11800 / UQM 2034)</name>
    <dbReference type="NCBI Taxonomy" id="485918"/>
    <lineage>
        <taxon>Bacteria</taxon>
        <taxon>Pseudomonadati</taxon>
        <taxon>Bacteroidota</taxon>
        <taxon>Chitinophagia</taxon>
        <taxon>Chitinophagales</taxon>
        <taxon>Chitinophagaceae</taxon>
        <taxon>Chitinophaga</taxon>
    </lineage>
</organism>
<dbReference type="RefSeq" id="WP_012792744.1">
    <property type="nucleotide sequence ID" value="NC_013132.1"/>
</dbReference>
<dbReference type="EMBL" id="CP001699">
    <property type="protein sequence ID" value="ACU62576.1"/>
    <property type="molecule type" value="Genomic_DNA"/>
</dbReference>
<reference evidence="2 3" key="2">
    <citation type="journal article" date="2010" name="Stand. Genomic Sci.">
        <title>Complete genome sequence of Chitinophaga pinensis type strain (UQM 2034).</title>
        <authorList>
            <person name="Glavina Del Rio T."/>
            <person name="Abt B."/>
            <person name="Spring S."/>
            <person name="Lapidus A."/>
            <person name="Nolan M."/>
            <person name="Tice H."/>
            <person name="Copeland A."/>
            <person name="Cheng J.F."/>
            <person name="Chen F."/>
            <person name="Bruce D."/>
            <person name="Goodwin L."/>
            <person name="Pitluck S."/>
            <person name="Ivanova N."/>
            <person name="Mavromatis K."/>
            <person name="Mikhailova N."/>
            <person name="Pati A."/>
            <person name="Chen A."/>
            <person name="Palaniappan K."/>
            <person name="Land M."/>
            <person name="Hauser L."/>
            <person name="Chang Y.J."/>
            <person name="Jeffries C.D."/>
            <person name="Chain P."/>
            <person name="Saunders E."/>
            <person name="Detter J.C."/>
            <person name="Brettin T."/>
            <person name="Rohde M."/>
            <person name="Goker M."/>
            <person name="Bristow J."/>
            <person name="Eisen J.A."/>
            <person name="Markowitz V."/>
            <person name="Hugenholtz P."/>
            <person name="Kyrpides N.C."/>
            <person name="Klenk H.P."/>
            <person name="Lucas S."/>
        </authorList>
    </citation>
    <scope>NUCLEOTIDE SEQUENCE [LARGE SCALE GENOMIC DNA]</scope>
    <source>
        <strain evidence="3">ATCC 43595 / DSM 2588 / LMG 13176 / NBRC 15968 / NCIMB 11800 / UQM 2034</strain>
    </source>
</reference>
<dbReference type="KEGG" id="cpi:Cpin_5144"/>
<dbReference type="AlphaFoldDB" id="A0A979G877"/>
<feature type="signal peptide" evidence="1">
    <location>
        <begin position="1"/>
        <end position="21"/>
    </location>
</feature>
<accession>A0A979G877</accession>
<evidence type="ECO:0000313" key="3">
    <source>
        <dbReference type="Proteomes" id="UP000002215"/>
    </source>
</evidence>
<evidence type="ECO:0000313" key="2">
    <source>
        <dbReference type="EMBL" id="ACU62576.1"/>
    </source>
</evidence>
<proteinExistence type="predicted"/>
<protein>
    <recommendedName>
        <fullName evidence="4">PKD family protein</fullName>
    </recommendedName>
</protein>
<keyword evidence="1" id="KW-0732">Signal</keyword>
<dbReference type="Proteomes" id="UP000002215">
    <property type="component" value="Chromosome"/>
</dbReference>
<feature type="chain" id="PRO_5037607433" description="PKD family protein" evidence="1">
    <location>
        <begin position="22"/>
        <end position="488"/>
    </location>
</feature>
<evidence type="ECO:0008006" key="4">
    <source>
        <dbReference type="Google" id="ProtNLM"/>
    </source>
</evidence>